<dbReference type="Proteomes" id="UP000504634">
    <property type="component" value="Unplaced"/>
</dbReference>
<dbReference type="Pfam" id="PF01607">
    <property type="entry name" value="CBM_14"/>
    <property type="match status" value="5"/>
</dbReference>
<dbReference type="PANTHER" id="PTHR23301">
    <property type="entry name" value="CHITIN BINDING PERITROPHIN-A"/>
    <property type="match status" value="1"/>
</dbReference>
<dbReference type="PROSITE" id="PS50940">
    <property type="entry name" value="CHIT_BIND_II"/>
    <property type="match status" value="5"/>
</dbReference>
<dbReference type="AlphaFoldDB" id="A0A6J2TCD1"/>
<reference evidence="9" key="1">
    <citation type="submission" date="2025-08" db="UniProtKB">
        <authorList>
            <consortium name="RefSeq"/>
        </authorList>
    </citation>
    <scope>IDENTIFICATION</scope>
    <source>
        <strain evidence="9">11010-0011.00</strain>
        <tissue evidence="9">Whole body</tissue>
    </source>
</reference>
<dbReference type="InterPro" id="IPR051940">
    <property type="entry name" value="Chitin_bind-dev_reg"/>
</dbReference>
<feature type="domain" description="Chitin-binding type-2" evidence="7">
    <location>
        <begin position="165"/>
        <end position="222"/>
    </location>
</feature>
<feature type="chain" id="PRO_5026694180" evidence="6">
    <location>
        <begin position="23"/>
        <end position="358"/>
    </location>
</feature>
<dbReference type="InterPro" id="IPR036508">
    <property type="entry name" value="Chitin-bd_dom_sf"/>
</dbReference>
<evidence type="ECO:0000256" key="5">
    <source>
        <dbReference type="ARBA" id="ARBA00023180"/>
    </source>
</evidence>
<dbReference type="RefSeq" id="XP_030373045.1">
    <property type="nucleotide sequence ID" value="XM_030517185.1"/>
</dbReference>
<dbReference type="GO" id="GO:0008061">
    <property type="term" value="F:chitin binding"/>
    <property type="evidence" value="ECO:0007669"/>
    <property type="project" value="UniProtKB-KW"/>
</dbReference>
<gene>
    <name evidence="9" type="primary">LOC115623015</name>
</gene>
<proteinExistence type="predicted"/>
<keyword evidence="5" id="KW-0325">Glycoprotein</keyword>
<dbReference type="InterPro" id="IPR002557">
    <property type="entry name" value="Chitin-bd_dom"/>
</dbReference>
<keyword evidence="4" id="KW-1015">Disulfide bond</keyword>
<keyword evidence="8" id="KW-1185">Reference proteome</keyword>
<evidence type="ECO:0000256" key="1">
    <source>
        <dbReference type="ARBA" id="ARBA00022669"/>
    </source>
</evidence>
<sequence length="358" mass="39783">MKQAFALLALVWAVGLATRAQSINPIEDFERLNDSDMCALLPQDTSFLRPNTCNSWVRCGSISGHFEEGSCATGLYYNKELGRCSQAENMHCPYTETAESTHPCAVENDGTFLPDPSNCRGYILCKSHMEVFATCPNNLVFHPTTHSCVYPDQYKCPAVESKTSSPACRALPNNTRLADDKLCSKYYICTNEVLYEQECNASMAYDVAKGRCVLLSEVQCYETAELPPPENTFCLDNSTGQPRVGYFEDDESCSHYYICASLANGRHDTNPQHLECPIGQFFDIEKLSCRDRLNVKCLKDRCVGTSLNFVNVAGDCQSYARCSNGVTVGTSRCPTDYYFDEYSQGCTPTNFNYPACAA</sequence>
<keyword evidence="3" id="KW-0677">Repeat</keyword>
<name>A0A6J2TCD1_DROLE</name>
<dbReference type="GO" id="GO:0005576">
    <property type="term" value="C:extracellular region"/>
    <property type="evidence" value="ECO:0007669"/>
    <property type="project" value="InterPro"/>
</dbReference>
<dbReference type="SUPFAM" id="SSF57625">
    <property type="entry name" value="Invertebrate chitin-binding proteins"/>
    <property type="match status" value="5"/>
</dbReference>
<organism evidence="8 9">
    <name type="scientific">Drosophila lebanonensis</name>
    <name type="common">Fruit fly</name>
    <name type="synonym">Scaptodrosophila lebanonensis</name>
    <dbReference type="NCBI Taxonomy" id="7225"/>
    <lineage>
        <taxon>Eukaryota</taxon>
        <taxon>Metazoa</taxon>
        <taxon>Ecdysozoa</taxon>
        <taxon>Arthropoda</taxon>
        <taxon>Hexapoda</taxon>
        <taxon>Insecta</taxon>
        <taxon>Pterygota</taxon>
        <taxon>Neoptera</taxon>
        <taxon>Endopterygota</taxon>
        <taxon>Diptera</taxon>
        <taxon>Brachycera</taxon>
        <taxon>Muscomorpha</taxon>
        <taxon>Ephydroidea</taxon>
        <taxon>Drosophilidae</taxon>
        <taxon>Scaptodrosophila</taxon>
    </lineage>
</organism>
<feature type="domain" description="Chitin-binding type-2" evidence="7">
    <location>
        <begin position="231"/>
        <end position="297"/>
    </location>
</feature>
<evidence type="ECO:0000256" key="3">
    <source>
        <dbReference type="ARBA" id="ARBA00022737"/>
    </source>
</evidence>
<evidence type="ECO:0000256" key="2">
    <source>
        <dbReference type="ARBA" id="ARBA00022729"/>
    </source>
</evidence>
<keyword evidence="1" id="KW-0147">Chitin-binding</keyword>
<feature type="domain" description="Chitin-binding type-2" evidence="7">
    <location>
        <begin position="101"/>
        <end position="158"/>
    </location>
</feature>
<dbReference type="GeneID" id="115623015"/>
<dbReference type="OrthoDB" id="6020543at2759"/>
<evidence type="ECO:0000256" key="4">
    <source>
        <dbReference type="ARBA" id="ARBA00023157"/>
    </source>
</evidence>
<evidence type="ECO:0000259" key="7">
    <source>
        <dbReference type="PROSITE" id="PS50940"/>
    </source>
</evidence>
<dbReference type="PANTHER" id="PTHR23301:SF0">
    <property type="entry name" value="CHITIN-BINDING TYPE-2 DOMAIN-CONTAINING PROTEIN-RELATED"/>
    <property type="match status" value="1"/>
</dbReference>
<feature type="signal peptide" evidence="6">
    <location>
        <begin position="1"/>
        <end position="22"/>
    </location>
</feature>
<evidence type="ECO:0000313" key="9">
    <source>
        <dbReference type="RefSeq" id="XP_030373045.1"/>
    </source>
</evidence>
<evidence type="ECO:0000256" key="6">
    <source>
        <dbReference type="SAM" id="SignalP"/>
    </source>
</evidence>
<feature type="domain" description="Chitin-binding type-2" evidence="7">
    <location>
        <begin position="35"/>
        <end position="94"/>
    </location>
</feature>
<accession>A0A6J2TCD1</accession>
<evidence type="ECO:0000313" key="8">
    <source>
        <dbReference type="Proteomes" id="UP000504634"/>
    </source>
</evidence>
<feature type="domain" description="Chitin-binding type-2" evidence="7">
    <location>
        <begin position="299"/>
        <end position="358"/>
    </location>
</feature>
<protein>
    <submittedName>
        <fullName evidence="9">Peritrophin-44</fullName>
    </submittedName>
</protein>
<keyword evidence="2 6" id="KW-0732">Signal</keyword>
<dbReference type="SMART" id="SM00494">
    <property type="entry name" value="ChtBD2"/>
    <property type="match status" value="5"/>
</dbReference>
<dbReference type="Gene3D" id="2.170.140.10">
    <property type="entry name" value="Chitin binding domain"/>
    <property type="match status" value="4"/>
</dbReference>